<feature type="compositionally biased region" description="Low complexity" evidence="6">
    <location>
        <begin position="33"/>
        <end position="65"/>
    </location>
</feature>
<feature type="region of interest" description="Disordered" evidence="6">
    <location>
        <begin position="285"/>
        <end position="323"/>
    </location>
</feature>
<feature type="domain" description="Photolyase/cryptochrome alpha/beta" evidence="7">
    <location>
        <begin position="423"/>
        <end position="572"/>
    </location>
</feature>
<dbReference type="Gene3D" id="1.25.40.80">
    <property type="match status" value="1"/>
</dbReference>
<evidence type="ECO:0000259" key="7">
    <source>
        <dbReference type="PROSITE" id="PS51645"/>
    </source>
</evidence>
<dbReference type="SUPFAM" id="SSF52425">
    <property type="entry name" value="Cryptochrome/photolyase, N-terminal domain"/>
    <property type="match status" value="1"/>
</dbReference>
<feature type="compositionally biased region" description="Low complexity" evidence="6">
    <location>
        <begin position="1013"/>
        <end position="1026"/>
    </location>
</feature>
<feature type="compositionally biased region" description="Low complexity" evidence="6">
    <location>
        <begin position="295"/>
        <end position="323"/>
    </location>
</feature>
<evidence type="ECO:0000256" key="4">
    <source>
        <dbReference type="ARBA" id="ARBA00022827"/>
    </source>
</evidence>
<name>A0ABY8U8G5_TETOB</name>
<dbReference type="InterPro" id="IPR002081">
    <property type="entry name" value="Cryptochrome/DNA_photolyase_1"/>
</dbReference>
<accession>A0ABY8U8G5</accession>
<reference evidence="8 9" key="1">
    <citation type="submission" date="2023-05" db="EMBL/GenBank/DDBJ databases">
        <title>A 100% complete, gapless, phased diploid assembly of the Scenedesmus obliquus UTEX 3031 genome.</title>
        <authorList>
            <person name="Biondi T.C."/>
            <person name="Hanschen E.R."/>
            <person name="Kwon T."/>
            <person name="Eng W."/>
            <person name="Kruse C.P.S."/>
            <person name="Koehler S.I."/>
            <person name="Kunde Y."/>
            <person name="Gleasner C.D."/>
            <person name="You Mak K.T."/>
            <person name="Polle J."/>
            <person name="Hovde B.T."/>
            <person name="Starkenburg S.R."/>
        </authorList>
    </citation>
    <scope>NUCLEOTIDE SEQUENCE [LARGE SCALE GENOMIC DNA]</scope>
    <source>
        <strain evidence="8 9">DOE0152z</strain>
    </source>
</reference>
<dbReference type="Pfam" id="PF03441">
    <property type="entry name" value="FAD_binding_7"/>
    <property type="match status" value="1"/>
</dbReference>
<feature type="compositionally biased region" description="Low complexity" evidence="6">
    <location>
        <begin position="1051"/>
        <end position="1068"/>
    </location>
</feature>
<dbReference type="Gene3D" id="3.20.20.80">
    <property type="entry name" value="Glycosidases"/>
    <property type="match status" value="1"/>
</dbReference>
<keyword evidence="4" id="KW-0274">FAD</keyword>
<feature type="region of interest" description="Disordered" evidence="6">
    <location>
        <begin position="1011"/>
        <end position="1086"/>
    </location>
</feature>
<proteinExistence type="inferred from homology"/>
<dbReference type="Gene3D" id="1.10.579.10">
    <property type="entry name" value="DNA Cyclobutane Dipyrimidine Photolyase, subunit A, domain 3"/>
    <property type="match status" value="1"/>
</dbReference>
<dbReference type="PROSITE" id="PS51645">
    <property type="entry name" value="PHR_CRY_ALPHA_BETA"/>
    <property type="match status" value="1"/>
</dbReference>
<keyword evidence="9" id="KW-1185">Reference proteome</keyword>
<dbReference type="InterPro" id="IPR036155">
    <property type="entry name" value="Crypto/Photolyase_N_sf"/>
</dbReference>
<comment type="similarity">
    <text evidence="2">Belongs to the DNA photolyase class-1 family.</text>
</comment>
<dbReference type="SUPFAM" id="SSF51445">
    <property type="entry name" value="(Trans)glycosidases"/>
    <property type="match status" value="1"/>
</dbReference>
<evidence type="ECO:0000313" key="9">
    <source>
        <dbReference type="Proteomes" id="UP001244341"/>
    </source>
</evidence>
<dbReference type="PANTHER" id="PTHR11455:SF18">
    <property type="entry name" value="SI:CH1073-390K14.1"/>
    <property type="match status" value="1"/>
</dbReference>
<dbReference type="Pfam" id="PF23202">
    <property type="entry name" value="PAH_ZNF598"/>
    <property type="match status" value="1"/>
</dbReference>
<organism evidence="8 9">
    <name type="scientific">Tetradesmus obliquus</name>
    <name type="common">Green alga</name>
    <name type="synonym">Acutodesmus obliquus</name>
    <dbReference type="NCBI Taxonomy" id="3088"/>
    <lineage>
        <taxon>Eukaryota</taxon>
        <taxon>Viridiplantae</taxon>
        <taxon>Chlorophyta</taxon>
        <taxon>core chlorophytes</taxon>
        <taxon>Chlorophyceae</taxon>
        <taxon>CS clade</taxon>
        <taxon>Sphaeropleales</taxon>
        <taxon>Scenedesmaceae</taxon>
        <taxon>Tetradesmus</taxon>
    </lineage>
</organism>
<dbReference type="Pfam" id="PF00875">
    <property type="entry name" value="DNA_photolyase"/>
    <property type="match status" value="1"/>
</dbReference>
<dbReference type="InterPro" id="IPR057634">
    <property type="entry name" value="PAH_ZNF598/HEL2"/>
</dbReference>
<evidence type="ECO:0000256" key="6">
    <source>
        <dbReference type="SAM" id="MobiDB-lite"/>
    </source>
</evidence>
<dbReference type="InterPro" id="IPR017853">
    <property type="entry name" value="GH"/>
</dbReference>
<dbReference type="InterPro" id="IPR005101">
    <property type="entry name" value="Cryptochr/Photolyase_FAD-bd"/>
</dbReference>
<feature type="compositionally biased region" description="Low complexity" evidence="6">
    <location>
        <begin position="236"/>
        <end position="246"/>
    </location>
</feature>
<comment type="cofactor">
    <cofactor evidence="1">
        <name>FAD</name>
        <dbReference type="ChEBI" id="CHEBI:57692"/>
    </cofactor>
</comment>
<dbReference type="SUPFAM" id="SSF48173">
    <property type="entry name" value="Cryptochrome/photolyase FAD-binding domain"/>
    <property type="match status" value="1"/>
</dbReference>
<dbReference type="Proteomes" id="UP001244341">
    <property type="component" value="Chromosome 7b"/>
</dbReference>
<feature type="compositionally biased region" description="Pro residues" evidence="6">
    <location>
        <begin position="66"/>
        <end position="80"/>
    </location>
</feature>
<evidence type="ECO:0000256" key="3">
    <source>
        <dbReference type="ARBA" id="ARBA00022630"/>
    </source>
</evidence>
<keyword evidence="3" id="KW-0285">Flavoprotein</keyword>
<sequence>MRHSVVVFRVSVMKRRAQTSALHASSGDAGEGQVPDSQPKQQQPVPQQQAMPQQQQQQQQQQQRPGAPPSGVPPRPPMALLPPAVAAQAMAAAAASGRTTADLTLQDVTVITSAWLPLLPRTLGECNKLLSQRMRTVLAGDPVAYDLMKQDGKDFTTGAMPAAEFAERFFGIFAAVPQQTADELFLQMALVLPTPEKRLALLRHAQNPWVLPAARLVMPAAAAAAARQVPSPNGQAAAATAAAAGGDVDEGEEEDEEYEEDEEDEDELDGEEGEIDNYEEFELEEEFEEAEDAQQDGQQRQRQQQQQAAAAAAGGSGSDGAAQELRNERDLVELKGWEELDRSRLQQLASSVAAAVPSSAQLSAAAAARRPKSRKSALAGLRLDDGVHVNSVDSRPAKKTAGKKAKAAASGASAAADAAAGRPNAILWLRQDLRVHDNPALTEAAKWAARQGGCVTFVYVHSPQEDGSEPGSSGEDGQGCSWRPGGASLLWAAAALQSLSSDLRSRYGAGASIVFRRGPYAAALQEVAAAIGASAVFCNRRYEPAMAAADAAVAESLAAAGLQLQSYSGLLLQEPWEVQLDLSKWHGHFGTLMPFYRAWSTAKPPPSPLPEPKAVPVMPKDPSALAVGIPLQELGLYTPPRRRTPAAAGQQQQQQQGMRIVISKPNSSSSSSSSSAAAGGEVVDWGASIRAAWEISERGGLSLLTTFLSSSTGLAGYEAARSYADGRSVSRLSPYLHWGQVSVRLMWQRMKIAKAQSMSKTFHRRLVWRDLAYWQLHHWPHMASQPIRTPYRDVQWSSGPEAAAHLAAWKQGRTGFPLVDAGMRELWATGWMQQSVRMVAAAFLTEYLHLPWSEGAAWFHDCLVDADLAINSMMWQNAGKSGLDQWNFTMLPTSKSQDPTGAYIKRWVPELVQLPAAHIHAPWEAPAAALAAAGVVLGETYPHRIVTQELSELRAVNVRAIRAARASAAAAGLADGRGYDLLVVPQGCTLKHDGKKTVVFTKEEYRQLEGPITATGRSSAAGAGMVDEGEEAEDAEAMLSDWQKKKKQKKSGSSSSKVTSTSSSKPGGSILGLQRKRKGSQSAGMHSSSTAAWHGCIAMSVISAVAVVLGVAIHYGRKPHVPNVYYFTLKQERTDINGTNSTSNALLQPASTLNATFAEALHAALRLPAAYTVSSISTWLEDATQPAQRWRLQETLPLQKQQRQLQQRQPANVLAVWGFQLWPSHNAPHADTMVDSFLNGEDAGMAVVLQLVAAGAVDPRAMGQLQGSISTSREDAFAAQDDGAAGTANAPLRADGMASEVLQYPPKPLPPGACTCRLGWDKERLGMDCPSPWATPAGTSKVPPALAVAGGRLIERASGAPAELHGVNYFGWNTDTPNFDGLWAYNDDEIPGYDSVGNAGALQLLNISWWGKRRVANDFAAVVHRMGLLGFNAVRVQFTFENLNRDLPAGTEPEFYPCLHDSDTYIGLDKTVDPQLTQWLAANQQQPDALLPLLPPYSGMQHPPPNNTGNAHCDSMPWSAPFGPNYTAPSSSTGSSTGSSSSLQLTMCNWYLPQGPGVLAVHRFLWQVQYLVSQGFYVLLDFASHRAEEPNMQQPQLLAANWAALWRMLTELPGYHEHLAGRVFPDLVNEPSRWNCQWDTSCRAPDSGTRSCAPATHLFDMAAAAVWQLDAAVPIFLNGLGQNRDYAKDQCGSNYPSMSWGDGFITDPTALQQHDLGDPSSLLATVAKMQGPGAGLVLAPHLYPPSITWNPAESAAAAAERWDLSWGLKWQGQDVSPEDTPLPAMAVLLGEFGSKDYGDNGDTNSDTTVYSDVDKQWLRDTAAYARRLSESTHSPVSWFFWAWNANSGDTQGIVGPGTTWREVQWIKVRMLTREYGLQPWYCAYFPAVCSSLEW</sequence>
<evidence type="ECO:0000256" key="2">
    <source>
        <dbReference type="ARBA" id="ARBA00005862"/>
    </source>
</evidence>
<dbReference type="InterPro" id="IPR036134">
    <property type="entry name" value="Crypto/Photolyase_FAD-like_sf"/>
</dbReference>
<feature type="region of interest" description="Disordered" evidence="6">
    <location>
        <begin position="639"/>
        <end position="658"/>
    </location>
</feature>
<dbReference type="InterPro" id="IPR006050">
    <property type="entry name" value="DNA_photolyase_N"/>
</dbReference>
<feature type="compositionally biased region" description="Acidic residues" evidence="6">
    <location>
        <begin position="1027"/>
        <end position="1036"/>
    </location>
</feature>
<evidence type="ECO:0000313" key="8">
    <source>
        <dbReference type="EMBL" id="WIA16697.1"/>
    </source>
</evidence>
<protein>
    <recommendedName>
        <fullName evidence="7">Photolyase/cryptochrome alpha/beta domain-containing protein</fullName>
    </recommendedName>
</protein>
<gene>
    <name evidence="8" type="ORF">OEZ85_013354</name>
</gene>
<dbReference type="EMBL" id="CP126214">
    <property type="protein sequence ID" value="WIA16697.1"/>
    <property type="molecule type" value="Genomic_DNA"/>
</dbReference>
<feature type="compositionally biased region" description="Low complexity" evidence="6">
    <location>
        <begin position="645"/>
        <end position="657"/>
    </location>
</feature>
<feature type="compositionally biased region" description="Acidic residues" evidence="6">
    <location>
        <begin position="285"/>
        <end position="294"/>
    </location>
</feature>
<dbReference type="PROSITE" id="PS00394">
    <property type="entry name" value="DNA_PHOTOLYASES_1_1"/>
    <property type="match status" value="1"/>
</dbReference>
<dbReference type="PANTHER" id="PTHR11455">
    <property type="entry name" value="CRYPTOCHROME"/>
    <property type="match status" value="1"/>
</dbReference>
<feature type="compositionally biased region" description="Acidic residues" evidence="6">
    <location>
        <begin position="247"/>
        <end position="273"/>
    </location>
</feature>
<evidence type="ECO:0000256" key="5">
    <source>
        <dbReference type="ARBA" id="ARBA00022991"/>
    </source>
</evidence>
<dbReference type="InterPro" id="IPR018394">
    <property type="entry name" value="DNA_photolyase_1_CS_C"/>
</dbReference>
<evidence type="ECO:0000256" key="1">
    <source>
        <dbReference type="ARBA" id="ARBA00001974"/>
    </source>
</evidence>
<dbReference type="Gene3D" id="3.40.50.620">
    <property type="entry name" value="HUPs"/>
    <property type="match status" value="1"/>
</dbReference>
<keyword evidence="5" id="KW-0157">Chromophore</keyword>
<dbReference type="InterPro" id="IPR014729">
    <property type="entry name" value="Rossmann-like_a/b/a_fold"/>
</dbReference>
<feature type="region of interest" description="Disordered" evidence="6">
    <location>
        <begin position="19"/>
        <end position="80"/>
    </location>
</feature>
<feature type="region of interest" description="Disordered" evidence="6">
    <location>
        <begin position="234"/>
        <end position="273"/>
    </location>
</feature>